<reference evidence="1" key="1">
    <citation type="submission" date="2023-10" db="EMBL/GenBank/DDBJ databases">
        <authorList>
            <person name="Chen Y."/>
            <person name="Shah S."/>
            <person name="Dougan E. K."/>
            <person name="Thang M."/>
            <person name="Chan C."/>
        </authorList>
    </citation>
    <scope>NUCLEOTIDE SEQUENCE [LARGE SCALE GENOMIC DNA]</scope>
</reference>
<feature type="non-terminal residue" evidence="1">
    <location>
        <position position="1"/>
    </location>
</feature>
<accession>A0ABN9XVW6</accession>
<comment type="caution">
    <text evidence="1">The sequence shown here is derived from an EMBL/GenBank/DDBJ whole genome shotgun (WGS) entry which is preliminary data.</text>
</comment>
<evidence type="ECO:0000313" key="1">
    <source>
        <dbReference type="EMBL" id="CAK0904254.1"/>
    </source>
</evidence>
<gene>
    <name evidence="1" type="ORF">PCOR1329_LOCUS80349</name>
</gene>
<organism evidence="1 2">
    <name type="scientific">Prorocentrum cordatum</name>
    <dbReference type="NCBI Taxonomy" id="2364126"/>
    <lineage>
        <taxon>Eukaryota</taxon>
        <taxon>Sar</taxon>
        <taxon>Alveolata</taxon>
        <taxon>Dinophyceae</taxon>
        <taxon>Prorocentrales</taxon>
        <taxon>Prorocentraceae</taxon>
        <taxon>Prorocentrum</taxon>
    </lineage>
</organism>
<protein>
    <submittedName>
        <fullName evidence="1">Uncharacterized protein</fullName>
    </submittedName>
</protein>
<sequence length="50" mass="5710">HVEIQMASTRQRRLALNDIKHARPADGPIIRDPNDMADATRSHWETAFAE</sequence>
<feature type="non-terminal residue" evidence="1">
    <location>
        <position position="50"/>
    </location>
</feature>
<name>A0ABN9XVW6_9DINO</name>
<dbReference type="Proteomes" id="UP001189429">
    <property type="component" value="Unassembled WGS sequence"/>
</dbReference>
<dbReference type="EMBL" id="CAUYUJ010021381">
    <property type="protein sequence ID" value="CAK0904254.1"/>
    <property type="molecule type" value="Genomic_DNA"/>
</dbReference>
<evidence type="ECO:0000313" key="2">
    <source>
        <dbReference type="Proteomes" id="UP001189429"/>
    </source>
</evidence>
<proteinExistence type="predicted"/>
<keyword evidence="2" id="KW-1185">Reference proteome</keyword>